<evidence type="ECO:0000256" key="5">
    <source>
        <dbReference type="ARBA" id="ARBA00007837"/>
    </source>
</evidence>
<evidence type="ECO:0000256" key="1">
    <source>
        <dbReference type="ARBA" id="ARBA00000683"/>
    </source>
</evidence>
<dbReference type="PIRSF" id="PIRSF000732">
    <property type="entry name" value="PTS_enzyme_I"/>
    <property type="match status" value="1"/>
</dbReference>
<keyword evidence="10 17" id="KW-0762">Sugar transport</keyword>
<dbReference type="Gene3D" id="3.20.20.60">
    <property type="entry name" value="Phosphoenolpyruvate-binding domains"/>
    <property type="match status" value="1"/>
</dbReference>
<dbReference type="InterPro" id="IPR023151">
    <property type="entry name" value="PEP_util_CS"/>
</dbReference>
<protein>
    <recommendedName>
        <fullName evidence="7 17">Phosphoenolpyruvate-protein phosphotransferase</fullName>
        <ecNumber evidence="6 17">2.7.3.9</ecNumber>
    </recommendedName>
    <alternativeName>
        <fullName evidence="16 17">Phosphotransferase system, enzyme I</fullName>
    </alternativeName>
</protein>
<evidence type="ECO:0000256" key="3">
    <source>
        <dbReference type="ARBA" id="ARBA00002728"/>
    </source>
</evidence>
<dbReference type="InterPro" id="IPR024692">
    <property type="entry name" value="PTS_EI"/>
</dbReference>
<feature type="binding site" evidence="19">
    <location>
        <position position="467"/>
    </location>
    <ligand>
        <name>phosphoenolpyruvate</name>
        <dbReference type="ChEBI" id="CHEBI:58702"/>
    </ligand>
</feature>
<comment type="function">
    <text evidence="3 17">General (non sugar-specific) component of the phosphoenolpyruvate-dependent sugar phosphotransferase system (sugar PTS). This major carbohydrate active-transport system catalyzes the phosphorylation of incoming sugar substrates concomitantly with their translocation across the cell membrane. Enzyme I transfers the phosphoryl group from phosphoenolpyruvate (PEP) to the phosphoryl carrier protein (HPr).</text>
</comment>
<keyword evidence="13 17" id="KW-0479">Metal-binding</keyword>
<dbReference type="Pfam" id="PF00391">
    <property type="entry name" value="PEP-utilizers"/>
    <property type="match status" value="1"/>
</dbReference>
<feature type="domain" description="PEP-utilising enzyme C-terminal" evidence="22">
    <location>
        <begin position="254"/>
        <end position="542"/>
    </location>
</feature>
<evidence type="ECO:0000256" key="18">
    <source>
        <dbReference type="PIRSR" id="PIRSR000732-1"/>
    </source>
</evidence>
<feature type="binding site" evidence="19">
    <location>
        <position position="298"/>
    </location>
    <ligand>
        <name>phosphoenolpyruvate</name>
        <dbReference type="ChEBI" id="CHEBI:58702"/>
    </ligand>
</feature>
<evidence type="ECO:0000256" key="17">
    <source>
        <dbReference type="PIRNR" id="PIRNR000732"/>
    </source>
</evidence>
<evidence type="ECO:0000256" key="12">
    <source>
        <dbReference type="ARBA" id="ARBA00022683"/>
    </source>
</evidence>
<dbReference type="PANTHER" id="PTHR46244:SF3">
    <property type="entry name" value="PHOSPHOENOLPYRUVATE-PROTEIN PHOSPHOTRANSFERASE"/>
    <property type="match status" value="1"/>
</dbReference>
<dbReference type="NCBIfam" id="TIGR01417">
    <property type="entry name" value="PTS_I_fam"/>
    <property type="match status" value="1"/>
</dbReference>
<evidence type="ECO:0000313" key="25">
    <source>
        <dbReference type="Proteomes" id="UP000754226"/>
    </source>
</evidence>
<evidence type="ECO:0000259" key="21">
    <source>
        <dbReference type="Pfam" id="PF00391"/>
    </source>
</evidence>
<dbReference type="InterPro" id="IPR008279">
    <property type="entry name" value="PEP-util_enz_mobile_dom"/>
</dbReference>
<dbReference type="Pfam" id="PF05524">
    <property type="entry name" value="PEP-utilisers_N"/>
    <property type="match status" value="1"/>
</dbReference>
<comment type="cofactor">
    <cofactor evidence="2 17 20">
        <name>Mg(2+)</name>
        <dbReference type="ChEBI" id="CHEBI:18420"/>
    </cofactor>
</comment>
<feature type="active site" description="Proton donor" evidence="18">
    <location>
        <position position="504"/>
    </location>
</feature>
<evidence type="ECO:0000256" key="7">
    <source>
        <dbReference type="ARBA" id="ARBA00016544"/>
    </source>
</evidence>
<keyword evidence="9 17" id="KW-0963">Cytoplasm</keyword>
<dbReference type="Gene3D" id="1.10.274.10">
    <property type="entry name" value="PtsI, HPr-binding domain"/>
    <property type="match status" value="1"/>
</dbReference>
<dbReference type="InterPro" id="IPR015813">
    <property type="entry name" value="Pyrv/PenolPyrv_kinase-like_dom"/>
</dbReference>
<feature type="binding site" evidence="20">
    <location>
        <position position="457"/>
    </location>
    <ligand>
        <name>Mg(2+)</name>
        <dbReference type="ChEBI" id="CHEBI:18420"/>
    </ligand>
</feature>
<evidence type="ECO:0000256" key="16">
    <source>
        <dbReference type="ARBA" id="ARBA00033235"/>
    </source>
</evidence>
<feature type="binding site" evidence="19">
    <location>
        <position position="334"/>
    </location>
    <ligand>
        <name>phosphoenolpyruvate</name>
        <dbReference type="ChEBI" id="CHEBI:58702"/>
    </ligand>
</feature>
<evidence type="ECO:0000256" key="19">
    <source>
        <dbReference type="PIRSR" id="PIRSR000732-2"/>
    </source>
</evidence>
<evidence type="ECO:0000256" key="10">
    <source>
        <dbReference type="ARBA" id="ARBA00022597"/>
    </source>
</evidence>
<dbReference type="PRINTS" id="PR01736">
    <property type="entry name" value="PHPHTRNFRASE"/>
</dbReference>
<name>A0A943I5F9_9FIRM</name>
<evidence type="ECO:0000256" key="9">
    <source>
        <dbReference type="ARBA" id="ARBA00022490"/>
    </source>
</evidence>
<dbReference type="InterPro" id="IPR050499">
    <property type="entry name" value="PEP-utilizing_PTS_enzyme"/>
</dbReference>
<comment type="similarity">
    <text evidence="5 17">Belongs to the PEP-utilizing enzyme family.</text>
</comment>
<comment type="caution">
    <text evidence="24">The sequence shown here is derived from an EMBL/GenBank/DDBJ whole genome shotgun (WGS) entry which is preliminary data.</text>
</comment>
<keyword evidence="8 17" id="KW-0813">Transport</keyword>
<dbReference type="GO" id="GO:0009401">
    <property type="term" value="P:phosphoenolpyruvate-dependent sugar phosphotransferase system"/>
    <property type="evidence" value="ECO:0007669"/>
    <property type="project" value="UniProtKB-KW"/>
</dbReference>
<dbReference type="PANTHER" id="PTHR46244">
    <property type="entry name" value="PHOSPHOENOLPYRUVATE-PROTEIN PHOSPHOTRANSFERASE"/>
    <property type="match status" value="1"/>
</dbReference>
<gene>
    <name evidence="24" type="primary">ptsP</name>
    <name evidence="24" type="ORF">KHX13_09715</name>
</gene>
<dbReference type="Pfam" id="PF02896">
    <property type="entry name" value="PEP-utilizers_C"/>
    <property type="match status" value="1"/>
</dbReference>
<comment type="subcellular location">
    <subcellularLocation>
        <location evidence="4 17">Cytoplasm</location>
    </subcellularLocation>
</comment>
<feature type="active site" description="Tele-phosphohistidine intermediate" evidence="18">
    <location>
        <position position="191"/>
    </location>
</feature>
<dbReference type="EC" id="2.7.3.9" evidence="6 17"/>
<keyword evidence="12 17" id="KW-0598">Phosphotransferase system</keyword>
<dbReference type="SUPFAM" id="SSF51621">
    <property type="entry name" value="Phosphoenolpyruvate/pyruvate domain"/>
    <property type="match status" value="1"/>
</dbReference>
<dbReference type="GO" id="GO:0005737">
    <property type="term" value="C:cytoplasm"/>
    <property type="evidence" value="ECO:0007669"/>
    <property type="project" value="UniProtKB-SubCell"/>
</dbReference>
<evidence type="ECO:0000259" key="23">
    <source>
        <dbReference type="Pfam" id="PF05524"/>
    </source>
</evidence>
<keyword evidence="15 17" id="KW-0460">Magnesium</keyword>
<dbReference type="Gene3D" id="3.50.30.10">
    <property type="entry name" value="Phosphohistidine domain"/>
    <property type="match status" value="1"/>
</dbReference>
<keyword evidence="11 17" id="KW-0808">Transferase</keyword>
<evidence type="ECO:0000256" key="15">
    <source>
        <dbReference type="ARBA" id="ARBA00022842"/>
    </source>
</evidence>
<evidence type="ECO:0000259" key="22">
    <source>
        <dbReference type="Pfam" id="PF02896"/>
    </source>
</evidence>
<feature type="binding site" evidence="20">
    <location>
        <position position="433"/>
    </location>
    <ligand>
        <name>Mg(2+)</name>
        <dbReference type="ChEBI" id="CHEBI:18420"/>
    </ligand>
</feature>
<evidence type="ECO:0000256" key="11">
    <source>
        <dbReference type="ARBA" id="ARBA00022679"/>
    </source>
</evidence>
<dbReference type="InterPro" id="IPR006318">
    <property type="entry name" value="PTS_EI-like"/>
</dbReference>
<proteinExistence type="inferred from homology"/>
<feature type="domain" description="PEP-utilising enzyme mobile" evidence="21">
    <location>
        <begin position="155"/>
        <end position="227"/>
    </location>
</feature>
<dbReference type="Proteomes" id="UP000754226">
    <property type="component" value="Unassembled WGS sequence"/>
</dbReference>
<dbReference type="GO" id="GO:0008965">
    <property type="term" value="F:phosphoenolpyruvate-protein phosphotransferase activity"/>
    <property type="evidence" value="ECO:0007669"/>
    <property type="project" value="UniProtKB-EC"/>
</dbReference>
<evidence type="ECO:0000256" key="8">
    <source>
        <dbReference type="ARBA" id="ARBA00022448"/>
    </source>
</evidence>
<dbReference type="EMBL" id="JAGZCZ010000014">
    <property type="protein sequence ID" value="MBS5520566.1"/>
    <property type="molecule type" value="Genomic_DNA"/>
</dbReference>
<evidence type="ECO:0000256" key="20">
    <source>
        <dbReference type="PIRSR" id="PIRSR000732-3"/>
    </source>
</evidence>
<dbReference type="AlphaFoldDB" id="A0A943I5F9"/>
<evidence type="ECO:0000256" key="13">
    <source>
        <dbReference type="ARBA" id="ARBA00022723"/>
    </source>
</evidence>
<dbReference type="PROSITE" id="PS00742">
    <property type="entry name" value="PEP_ENZYMES_2"/>
    <property type="match status" value="1"/>
</dbReference>
<organism evidence="24 25">
    <name type="scientific">Acidaminococcus intestini</name>
    <dbReference type="NCBI Taxonomy" id="187327"/>
    <lineage>
        <taxon>Bacteria</taxon>
        <taxon>Bacillati</taxon>
        <taxon>Bacillota</taxon>
        <taxon>Negativicutes</taxon>
        <taxon>Acidaminococcales</taxon>
        <taxon>Acidaminococcaceae</taxon>
        <taxon>Acidaminococcus</taxon>
    </lineage>
</organism>
<reference evidence="24" key="1">
    <citation type="submission" date="2021-02" db="EMBL/GenBank/DDBJ databases">
        <title>Infant gut strain persistence is associated with maternal origin, phylogeny, and functional potential including surface adhesion and iron acquisition.</title>
        <authorList>
            <person name="Lou Y.C."/>
        </authorList>
    </citation>
    <scope>NUCLEOTIDE SEQUENCE</scope>
    <source>
        <strain evidence="24">L3_106_000M1_dasL3_106_000M1_concoct_15</strain>
    </source>
</reference>
<dbReference type="InterPro" id="IPR036618">
    <property type="entry name" value="PtsI_HPr-bd_sf"/>
</dbReference>
<dbReference type="SUPFAM" id="SSF52009">
    <property type="entry name" value="Phosphohistidine domain"/>
    <property type="match status" value="1"/>
</dbReference>
<dbReference type="InterPro" id="IPR036637">
    <property type="entry name" value="Phosphohistidine_dom_sf"/>
</dbReference>
<sequence length="543" mass="59414">MIIIKGKSASSGVAVAPIAAKPDGSDEDRVTLLTSLNPEAELRRFHAAQEKVIAQLGELAAKARQEIGEDEAGIFETHQMMLQDPDLVDLIEGLMTEKHLTAEGAVERAGEQFAAMLESMDDEYMKARAADVRDIMGQVLRTLMKRDSDWAAKIDHPVIICADDLTPSETVQLNKDFIMGFVTSGGSANSHTAILARTMGIPAIVHTDKMIGEDWNGKLAALDGATGTVYLDPEPETLASMKKKLEAEQKGKEDLDALKGLPTETKTGRTIALYANIGQEGDLPGVLENDAEGIGLFRSEFLYLRKNDYPTEEDLFEAYKEGAQALGQRKLIIRTLDIGADKRVGYFNLPEEENPALGFRAIRICLARPEIFYTQLRAILRASHYGNVAVMFPMITSVEEVRAAKELLHLAEVKLHEEGIPFDPNLEVGIMIETPASAVISDELAQEVDFFSIGTNDLVQYTLAVDRQNAQLEELGKASHPAVLRLIHKTIRAGHDAGIWVGICGESAADPELIPTFIEMGVDELSMSAARILPTRKLIRSLS</sequence>
<evidence type="ECO:0000256" key="4">
    <source>
        <dbReference type="ARBA" id="ARBA00004496"/>
    </source>
</evidence>
<dbReference type="InterPro" id="IPR000121">
    <property type="entry name" value="PEP_util_C"/>
</dbReference>
<evidence type="ECO:0000256" key="2">
    <source>
        <dbReference type="ARBA" id="ARBA00001946"/>
    </source>
</evidence>
<feature type="binding site" evidence="19">
    <location>
        <begin position="456"/>
        <end position="457"/>
    </location>
    <ligand>
        <name>phosphoenolpyruvate</name>
        <dbReference type="ChEBI" id="CHEBI:58702"/>
    </ligand>
</feature>
<evidence type="ECO:0000256" key="6">
    <source>
        <dbReference type="ARBA" id="ARBA00012232"/>
    </source>
</evidence>
<accession>A0A943I5F9</accession>
<keyword evidence="14 17" id="KW-0418">Kinase</keyword>
<feature type="domain" description="Phosphotransferase system enzyme I N-terminal" evidence="23">
    <location>
        <begin position="5"/>
        <end position="128"/>
    </location>
</feature>
<dbReference type="InterPro" id="IPR040442">
    <property type="entry name" value="Pyrv_kinase-like_dom_sf"/>
</dbReference>
<evidence type="ECO:0000313" key="24">
    <source>
        <dbReference type="EMBL" id="MBS5520566.1"/>
    </source>
</evidence>
<dbReference type="InterPro" id="IPR008731">
    <property type="entry name" value="PTS_EIN"/>
</dbReference>
<comment type="catalytic activity">
    <reaction evidence="1 17">
        <text>L-histidyl-[protein] + phosphoenolpyruvate = N(pros)-phospho-L-histidyl-[protein] + pyruvate</text>
        <dbReference type="Rhea" id="RHEA:23880"/>
        <dbReference type="Rhea" id="RHEA-COMP:9745"/>
        <dbReference type="Rhea" id="RHEA-COMP:9746"/>
        <dbReference type="ChEBI" id="CHEBI:15361"/>
        <dbReference type="ChEBI" id="CHEBI:29979"/>
        <dbReference type="ChEBI" id="CHEBI:58702"/>
        <dbReference type="ChEBI" id="CHEBI:64837"/>
        <dbReference type="EC" id="2.7.3.9"/>
    </reaction>
</comment>
<dbReference type="GO" id="GO:0016301">
    <property type="term" value="F:kinase activity"/>
    <property type="evidence" value="ECO:0007669"/>
    <property type="project" value="UniProtKB-KW"/>
</dbReference>
<evidence type="ECO:0000256" key="14">
    <source>
        <dbReference type="ARBA" id="ARBA00022777"/>
    </source>
</evidence>
<dbReference type="SUPFAM" id="SSF47831">
    <property type="entry name" value="Enzyme I of the PEP:sugar phosphotransferase system HPr-binding (sub)domain"/>
    <property type="match status" value="1"/>
</dbReference>
<dbReference type="GO" id="GO:0046872">
    <property type="term" value="F:metal ion binding"/>
    <property type="evidence" value="ECO:0007669"/>
    <property type="project" value="UniProtKB-KW"/>
</dbReference>